<gene>
    <name evidence="1" type="ORF">SAMN05216268_13327</name>
</gene>
<evidence type="ECO:0000313" key="2">
    <source>
        <dbReference type="Proteomes" id="UP000184388"/>
    </source>
</evidence>
<accession>A0A9X8N911</accession>
<evidence type="ECO:0008006" key="3">
    <source>
        <dbReference type="Google" id="ProtNLM"/>
    </source>
</evidence>
<sequence length="145" mass="15371">MKLSGPDIGIVPKPGGQGLVGLPVWMWTAKSPETYGPNTASATAGAVTVTATAKVSQIVWDMGDGRSVTCTTAGTSYDPSYGNRQSPDCGYLYRHSSKDEPGQKYTVTATSTWVIDWNGAGQSGQLTQTRRSQTQITIGQLKVLN</sequence>
<dbReference type="EMBL" id="FRBK01000033">
    <property type="protein sequence ID" value="SHN30905.1"/>
    <property type="molecule type" value="Genomic_DNA"/>
</dbReference>
<proteinExistence type="predicted"/>
<evidence type="ECO:0000313" key="1">
    <source>
        <dbReference type="EMBL" id="SHN30905.1"/>
    </source>
</evidence>
<reference evidence="2" key="1">
    <citation type="submission" date="2016-11" db="EMBL/GenBank/DDBJ databases">
        <authorList>
            <person name="Jaros S."/>
            <person name="Januszkiewicz K."/>
            <person name="Wedrychowicz H."/>
        </authorList>
    </citation>
    <scope>NUCLEOTIDE SEQUENCE [LARGE SCALE GENOMIC DNA]</scope>
    <source>
        <strain evidence="2">CGMCC 4.3555</strain>
    </source>
</reference>
<protein>
    <recommendedName>
        <fullName evidence="3">ATP/GTP-binding protein</fullName>
    </recommendedName>
</protein>
<comment type="caution">
    <text evidence="1">The sequence shown here is derived from an EMBL/GenBank/DDBJ whole genome shotgun (WGS) entry which is preliminary data.</text>
</comment>
<dbReference type="Proteomes" id="UP000184388">
    <property type="component" value="Unassembled WGS sequence"/>
</dbReference>
<organism evidence="1 2">
    <name type="scientific">Streptomyces yunnanensis</name>
    <dbReference type="NCBI Taxonomy" id="156453"/>
    <lineage>
        <taxon>Bacteria</taxon>
        <taxon>Bacillati</taxon>
        <taxon>Actinomycetota</taxon>
        <taxon>Actinomycetes</taxon>
        <taxon>Kitasatosporales</taxon>
        <taxon>Streptomycetaceae</taxon>
        <taxon>Streptomyces</taxon>
    </lineage>
</organism>
<name>A0A9X8N911_9ACTN</name>
<dbReference type="AlphaFoldDB" id="A0A9X8N911"/>